<dbReference type="InterPro" id="IPR002528">
    <property type="entry name" value="MATE_fam"/>
</dbReference>
<feature type="transmembrane region" description="Helical" evidence="6">
    <location>
        <begin position="422"/>
        <end position="441"/>
    </location>
</feature>
<dbReference type="KEGG" id="soe:110779165"/>
<dbReference type="Pfam" id="PF01554">
    <property type="entry name" value="MatE"/>
    <property type="match status" value="2"/>
</dbReference>
<dbReference type="PANTHER" id="PTHR11206">
    <property type="entry name" value="MULTIDRUG RESISTANCE PROTEIN"/>
    <property type="match status" value="1"/>
</dbReference>
<evidence type="ECO:0000256" key="3">
    <source>
        <dbReference type="ARBA" id="ARBA00022692"/>
    </source>
</evidence>
<feature type="transmembrane region" description="Helical" evidence="6">
    <location>
        <begin position="392"/>
        <end position="416"/>
    </location>
</feature>
<evidence type="ECO:0000256" key="4">
    <source>
        <dbReference type="ARBA" id="ARBA00022989"/>
    </source>
</evidence>
<evidence type="ECO:0000313" key="7">
    <source>
        <dbReference type="Proteomes" id="UP000813463"/>
    </source>
</evidence>
<dbReference type="NCBIfam" id="TIGR00797">
    <property type="entry name" value="matE"/>
    <property type="match status" value="1"/>
</dbReference>
<reference evidence="8 9" key="2">
    <citation type="submission" date="2025-04" db="UniProtKB">
        <authorList>
            <consortium name="RefSeq"/>
        </authorList>
    </citation>
    <scope>IDENTIFICATION</scope>
</reference>
<evidence type="ECO:0000256" key="1">
    <source>
        <dbReference type="ARBA" id="ARBA00004141"/>
    </source>
</evidence>
<feature type="transmembrane region" description="Helical" evidence="6">
    <location>
        <begin position="279"/>
        <end position="298"/>
    </location>
</feature>
<keyword evidence="7" id="KW-1185">Reference proteome</keyword>
<sequence>MRGNGRKWLEKVVNVKEAKEQILFSLPMIMTNVFYNLISMVSVMFAGHLGQLQLAGSTLANSWAIVTGFAFMVGLSGALETLCGQGFGANMHKMLGIYLQASCLISFVFSVLISVLWWFTEPILNLLHQNPDISKEAALYIRFLIPGIFAFGLLQNILRFLQTQSVVFPLVIFSLVPLLLHCGLNYLLVHFTTFGYKGAALATSLTFWLSVILLMIYVSCSKKFEHTWKGLSKESFLHVFANLKLALPSAAMVCLEFWAFEILVLLAGLMPNSKTTTSLIAICVNTETIAYMVTYGLSAAASTRVSNELGAGQVNQAKVAMCVTLKLSILLAAVVILALGLGHDIWAGFFSGDASIIKAFASMTPLLCISIFLDSIQGILSGVCRGCGWQHLAMFVNLGTFYLIGMPIACIVAFKLHLYAKGLWIGLICGLVIQSSSLFLITRLHKWKALEVSSNGNENSIP</sequence>
<reference evidence="7" key="1">
    <citation type="journal article" date="2021" name="Nat. Commun.">
        <title>Genomic analyses provide insights into spinach domestication and the genetic basis of agronomic traits.</title>
        <authorList>
            <person name="Cai X."/>
            <person name="Sun X."/>
            <person name="Xu C."/>
            <person name="Sun H."/>
            <person name="Wang X."/>
            <person name="Ge C."/>
            <person name="Zhang Z."/>
            <person name="Wang Q."/>
            <person name="Fei Z."/>
            <person name="Jiao C."/>
            <person name="Wang Q."/>
        </authorList>
    </citation>
    <scope>NUCLEOTIDE SEQUENCE [LARGE SCALE GENOMIC DNA]</scope>
    <source>
        <strain evidence="7">cv. Varoflay</strain>
    </source>
</reference>
<dbReference type="RefSeq" id="XP_021839391.1">
    <property type="nucleotide sequence ID" value="XM_021983699.1"/>
</dbReference>
<comment type="similarity">
    <text evidence="2 6">Belongs to the multi antimicrobial extrusion (MATE) (TC 2.A.66.1) family.</text>
</comment>
<evidence type="ECO:0000256" key="5">
    <source>
        <dbReference type="ARBA" id="ARBA00023136"/>
    </source>
</evidence>
<dbReference type="GO" id="GO:0022857">
    <property type="term" value="F:transmembrane transporter activity"/>
    <property type="evidence" value="ECO:0000318"/>
    <property type="project" value="GO_Central"/>
</dbReference>
<feature type="transmembrane region" description="Helical" evidence="6">
    <location>
        <begin position="63"/>
        <end position="83"/>
    </location>
</feature>
<feature type="transmembrane region" description="Helical" evidence="6">
    <location>
        <begin position="359"/>
        <end position="380"/>
    </location>
</feature>
<feature type="transmembrane region" description="Helical" evidence="6">
    <location>
        <begin position="165"/>
        <end position="188"/>
    </location>
</feature>
<comment type="subcellular location">
    <subcellularLocation>
        <location evidence="1">Membrane</location>
        <topology evidence="1">Multi-pass membrane protein</topology>
    </subcellularLocation>
</comment>
<dbReference type="CDD" id="cd13132">
    <property type="entry name" value="MATE_eukaryotic"/>
    <property type="match status" value="1"/>
</dbReference>
<dbReference type="AlphaFoldDB" id="A0A9R0I0S2"/>
<evidence type="ECO:0000256" key="6">
    <source>
        <dbReference type="RuleBase" id="RU004914"/>
    </source>
</evidence>
<dbReference type="OrthoDB" id="2126698at2759"/>
<feature type="transmembrane region" description="Helical" evidence="6">
    <location>
        <begin position="239"/>
        <end position="259"/>
    </location>
</feature>
<feature type="transmembrane region" description="Helical" evidence="6">
    <location>
        <begin position="21"/>
        <end position="43"/>
    </location>
</feature>
<dbReference type="GO" id="GO:0042910">
    <property type="term" value="F:xenobiotic transmembrane transporter activity"/>
    <property type="evidence" value="ECO:0007669"/>
    <property type="project" value="InterPro"/>
</dbReference>
<feature type="transmembrane region" description="Helical" evidence="6">
    <location>
        <begin position="139"/>
        <end position="158"/>
    </location>
</feature>
<dbReference type="GO" id="GO:0015297">
    <property type="term" value="F:antiporter activity"/>
    <property type="evidence" value="ECO:0007669"/>
    <property type="project" value="InterPro"/>
</dbReference>
<keyword evidence="3 6" id="KW-0812">Transmembrane</keyword>
<evidence type="ECO:0000313" key="9">
    <source>
        <dbReference type="RefSeq" id="XP_021839391.1"/>
    </source>
</evidence>
<protein>
    <recommendedName>
        <fullName evidence="6">Protein DETOXIFICATION</fullName>
    </recommendedName>
    <alternativeName>
        <fullName evidence="6">Multidrug and toxic compound extrusion protein</fullName>
    </alternativeName>
</protein>
<dbReference type="GeneID" id="110779165"/>
<proteinExistence type="inferred from homology"/>
<evidence type="ECO:0000313" key="8">
    <source>
        <dbReference type="RefSeq" id="XP_021839389.1"/>
    </source>
</evidence>
<keyword evidence="5 6" id="KW-0472">Membrane</keyword>
<keyword evidence="4 6" id="KW-1133">Transmembrane helix</keyword>
<name>A0A9R0I0S2_SPIOL</name>
<feature type="transmembrane region" description="Helical" evidence="6">
    <location>
        <begin position="319"/>
        <end position="339"/>
    </location>
</feature>
<gene>
    <name evidence="8 9" type="primary">LOC110779165</name>
</gene>
<dbReference type="InterPro" id="IPR045069">
    <property type="entry name" value="MATE_euk"/>
</dbReference>
<organism evidence="7 8">
    <name type="scientific">Spinacia oleracea</name>
    <name type="common">Spinach</name>
    <dbReference type="NCBI Taxonomy" id="3562"/>
    <lineage>
        <taxon>Eukaryota</taxon>
        <taxon>Viridiplantae</taxon>
        <taxon>Streptophyta</taxon>
        <taxon>Embryophyta</taxon>
        <taxon>Tracheophyta</taxon>
        <taxon>Spermatophyta</taxon>
        <taxon>Magnoliopsida</taxon>
        <taxon>eudicotyledons</taxon>
        <taxon>Gunneridae</taxon>
        <taxon>Pentapetalae</taxon>
        <taxon>Caryophyllales</taxon>
        <taxon>Chenopodiaceae</taxon>
        <taxon>Chenopodioideae</taxon>
        <taxon>Anserineae</taxon>
        <taxon>Spinacia</taxon>
    </lineage>
</organism>
<dbReference type="Proteomes" id="UP000813463">
    <property type="component" value="Chromosome 3"/>
</dbReference>
<feature type="transmembrane region" description="Helical" evidence="6">
    <location>
        <begin position="194"/>
        <end position="218"/>
    </location>
</feature>
<evidence type="ECO:0000256" key="2">
    <source>
        <dbReference type="ARBA" id="ARBA00010199"/>
    </source>
</evidence>
<feature type="transmembrane region" description="Helical" evidence="6">
    <location>
        <begin position="95"/>
        <end position="119"/>
    </location>
</feature>
<dbReference type="GO" id="GO:1990961">
    <property type="term" value="P:xenobiotic detoxification by transmembrane export across the plasma membrane"/>
    <property type="evidence" value="ECO:0007669"/>
    <property type="project" value="InterPro"/>
</dbReference>
<accession>A0A9R0I0S2</accession>
<dbReference type="GO" id="GO:0016020">
    <property type="term" value="C:membrane"/>
    <property type="evidence" value="ECO:0000318"/>
    <property type="project" value="GO_Central"/>
</dbReference>
<dbReference type="RefSeq" id="XP_021839389.1">
    <property type="nucleotide sequence ID" value="XM_021983697.1"/>
</dbReference>